<name>A0A5N4DUW9_CAMDR</name>
<evidence type="ECO:0000313" key="13">
    <source>
        <dbReference type="Proteomes" id="UP000299084"/>
    </source>
</evidence>
<comment type="cofactor">
    <cofactor evidence="11">
        <name>Mn(2+)</name>
        <dbReference type="ChEBI" id="CHEBI:29035"/>
    </cofactor>
    <text evidence="11">Binds 1 Mn(2+) ion per subunit.</text>
</comment>
<dbReference type="AlphaFoldDB" id="A0A5N4DUW9"/>
<evidence type="ECO:0000256" key="7">
    <source>
        <dbReference type="ARBA" id="ARBA00022989"/>
    </source>
</evidence>
<feature type="binding site" evidence="10">
    <location>
        <position position="107"/>
    </location>
    <ligand>
        <name>an alpha-L-fucosyl-(1-&gt;2)-beta-D-galactosyl derivative</name>
        <dbReference type="ChEBI" id="CHEBI:140327"/>
    </ligand>
</feature>
<evidence type="ECO:0000256" key="8">
    <source>
        <dbReference type="ARBA" id="ARBA00023136"/>
    </source>
</evidence>
<dbReference type="FunFam" id="3.90.550.10:FF:000022">
    <property type="entry name" value="Histo-blood group ABO system transferase"/>
    <property type="match status" value="1"/>
</dbReference>
<keyword evidence="4 12" id="KW-0808">Transferase</keyword>
<evidence type="ECO:0000256" key="10">
    <source>
        <dbReference type="PIRSR" id="PIRSR605076-2"/>
    </source>
</evidence>
<organism evidence="12 13">
    <name type="scientific">Camelus dromedarius</name>
    <name type="common">Dromedary</name>
    <name type="synonym">Arabian camel</name>
    <dbReference type="NCBI Taxonomy" id="9838"/>
    <lineage>
        <taxon>Eukaryota</taxon>
        <taxon>Metazoa</taxon>
        <taxon>Chordata</taxon>
        <taxon>Craniata</taxon>
        <taxon>Vertebrata</taxon>
        <taxon>Euteleostomi</taxon>
        <taxon>Mammalia</taxon>
        <taxon>Eutheria</taxon>
        <taxon>Laurasiatheria</taxon>
        <taxon>Artiodactyla</taxon>
        <taxon>Tylopoda</taxon>
        <taxon>Camelidae</taxon>
        <taxon>Camelus</taxon>
    </lineage>
</organism>
<dbReference type="SUPFAM" id="SSF53448">
    <property type="entry name" value="Nucleotide-diphospho-sugar transferases"/>
    <property type="match status" value="1"/>
</dbReference>
<keyword evidence="11" id="KW-0479">Metal-binding</keyword>
<dbReference type="Pfam" id="PF03414">
    <property type="entry name" value="Glyco_transf_6"/>
    <property type="match status" value="1"/>
</dbReference>
<keyword evidence="7" id="KW-1133">Transmembrane helix</keyword>
<comment type="caution">
    <text evidence="12">The sequence shown here is derived from an EMBL/GenBank/DDBJ whole genome shotgun (WGS) entry which is preliminary data.</text>
</comment>
<keyword evidence="6" id="KW-0735">Signal-anchor</keyword>
<sequence>MIYLNLFLETAEMYFIMGHRVNYYIFTDQPDYVPHIHLQKGRQIVILKVQSYVSWQEVIMHHMEMISNFIEQRFQQEVDYLVCADVDMVFSDHVGVEILSSLFSILHSNFFVINWTNFPYEQWPQSQAYIPEDDGDFYYSGALFGGSVPEVYKLTKACHEAMMVDQANDIQATWHEESHLNRYQLYHKPTKVLSPEYTWDEQTSRAIWDKQVLGLPYNTTQINYQIITMKSGLTKGSFQKGLKEVMAGSPSLPPGIKLKSVLQERV</sequence>
<comment type="subcellular location">
    <subcellularLocation>
        <location evidence="1">Membrane</location>
        <topology evidence="1">Single-pass type II membrane protein</topology>
    </subcellularLocation>
</comment>
<feature type="binding site" evidence="11">
    <location>
        <position position="87"/>
    </location>
    <ligand>
        <name>Mn(2+)</name>
        <dbReference type="ChEBI" id="CHEBI:29035"/>
    </ligand>
</feature>
<feature type="binding site" evidence="10">
    <location>
        <begin position="85"/>
        <end position="87"/>
    </location>
    <ligand>
        <name>UDP-N-acetyl-alpha-D-galactosamine</name>
        <dbReference type="ChEBI" id="CHEBI:67138"/>
    </ligand>
</feature>
<feature type="active site" description="Nucleophile" evidence="9">
    <location>
        <position position="177"/>
    </location>
</feature>
<evidence type="ECO:0000313" key="12">
    <source>
        <dbReference type="EMBL" id="KAB1274764.1"/>
    </source>
</evidence>
<evidence type="ECO:0000256" key="5">
    <source>
        <dbReference type="ARBA" id="ARBA00022692"/>
    </source>
</evidence>
<feature type="binding site" evidence="10">
    <location>
        <position position="200"/>
    </location>
    <ligand>
        <name>an alpha-L-fucosyl-(1-&gt;2)-beta-D-galactosyl derivative</name>
        <dbReference type="ChEBI" id="CHEBI:140327"/>
    </ligand>
</feature>
<evidence type="ECO:0000256" key="3">
    <source>
        <dbReference type="ARBA" id="ARBA00022676"/>
    </source>
</evidence>
<dbReference type="GO" id="GO:0004380">
    <property type="term" value="F:glycoprotein-fucosylgalactoside alpha-N-acetylgalactosaminyltransferase activity"/>
    <property type="evidence" value="ECO:0007669"/>
    <property type="project" value="TreeGrafter"/>
</dbReference>
<keyword evidence="5" id="KW-0812">Transmembrane</keyword>
<keyword evidence="11" id="KW-0464">Manganese</keyword>
<keyword evidence="3" id="KW-0328">Glycosyltransferase</keyword>
<dbReference type="GO" id="GO:0016020">
    <property type="term" value="C:membrane"/>
    <property type="evidence" value="ECO:0007669"/>
    <property type="project" value="UniProtKB-SubCell"/>
</dbReference>
<gene>
    <name evidence="12" type="ORF">Cadr_000011517</name>
</gene>
<dbReference type="PANTHER" id="PTHR10462">
    <property type="entry name" value="GLYCOSYLTRANSFERASE-RELATED"/>
    <property type="match status" value="1"/>
</dbReference>
<evidence type="ECO:0000256" key="4">
    <source>
        <dbReference type="ARBA" id="ARBA00022679"/>
    </source>
</evidence>
<feature type="binding site" evidence="11">
    <location>
        <position position="85"/>
    </location>
    <ligand>
        <name>Mn(2+)</name>
        <dbReference type="ChEBI" id="CHEBI:29035"/>
    </ligand>
</feature>
<evidence type="ECO:0000256" key="6">
    <source>
        <dbReference type="ARBA" id="ARBA00022968"/>
    </source>
</evidence>
<evidence type="ECO:0000256" key="11">
    <source>
        <dbReference type="PIRSR" id="PIRSR605076-3"/>
    </source>
</evidence>
<accession>A0A5N4DUW9</accession>
<dbReference type="GO" id="GO:0031982">
    <property type="term" value="C:vesicle"/>
    <property type="evidence" value="ECO:0007669"/>
    <property type="project" value="TreeGrafter"/>
</dbReference>
<dbReference type="InterPro" id="IPR005076">
    <property type="entry name" value="Glyco_trans_6"/>
</dbReference>
<dbReference type="EMBL" id="JWIN03000009">
    <property type="protein sequence ID" value="KAB1274764.1"/>
    <property type="molecule type" value="Genomic_DNA"/>
</dbReference>
<evidence type="ECO:0000256" key="2">
    <source>
        <dbReference type="ARBA" id="ARBA00010413"/>
    </source>
</evidence>
<dbReference type="GO" id="GO:0005794">
    <property type="term" value="C:Golgi apparatus"/>
    <property type="evidence" value="ECO:0007669"/>
    <property type="project" value="TreeGrafter"/>
</dbReference>
<dbReference type="InterPro" id="IPR029044">
    <property type="entry name" value="Nucleotide-diphossugar_trans"/>
</dbReference>
<dbReference type="PANTHER" id="PTHR10462:SF29">
    <property type="entry name" value="HISTO-BLOOD GROUP ABO SYSTEM TRANSFERASE"/>
    <property type="match status" value="1"/>
</dbReference>
<proteinExistence type="inferred from homology"/>
<keyword evidence="8" id="KW-0472">Membrane</keyword>
<evidence type="ECO:0000256" key="9">
    <source>
        <dbReference type="PIRSR" id="PIRSR605076-1"/>
    </source>
</evidence>
<evidence type="ECO:0000256" key="1">
    <source>
        <dbReference type="ARBA" id="ARBA00004606"/>
    </source>
</evidence>
<dbReference type="Proteomes" id="UP000299084">
    <property type="component" value="Unassembled WGS sequence"/>
</dbReference>
<keyword evidence="13" id="KW-1185">Reference proteome</keyword>
<dbReference type="Gene3D" id="3.90.550.10">
    <property type="entry name" value="Spore Coat Polysaccharide Biosynthesis Protein SpsA, Chain A"/>
    <property type="match status" value="1"/>
</dbReference>
<dbReference type="GO" id="GO:0046872">
    <property type="term" value="F:metal ion binding"/>
    <property type="evidence" value="ECO:0007669"/>
    <property type="project" value="UniProtKB-KW"/>
</dbReference>
<feature type="binding site" evidence="10">
    <location>
        <position position="177"/>
    </location>
    <ligand>
        <name>an alpha-L-fucosyl-(1-&gt;2)-beta-D-galactosyl derivative</name>
        <dbReference type="ChEBI" id="CHEBI:140327"/>
    </ligand>
</feature>
<dbReference type="GO" id="GO:0005975">
    <property type="term" value="P:carbohydrate metabolic process"/>
    <property type="evidence" value="ECO:0007669"/>
    <property type="project" value="InterPro"/>
</dbReference>
<comment type="similarity">
    <text evidence="2">Belongs to the glycosyltransferase 6 family.</text>
</comment>
<protein>
    <submittedName>
        <fullName evidence="12">Histo-blood group ABO system transferase 1</fullName>
    </submittedName>
</protein>
<reference evidence="12 13" key="1">
    <citation type="journal article" date="2019" name="Mol. Ecol. Resour.">
        <title>Improving Illumina assemblies with Hi-C and long reads: an example with the North African dromedary.</title>
        <authorList>
            <person name="Elbers J.P."/>
            <person name="Rogers M.F."/>
            <person name="Perelman P.L."/>
            <person name="Proskuryakova A.A."/>
            <person name="Serdyukova N.A."/>
            <person name="Johnson W.E."/>
            <person name="Horin P."/>
            <person name="Corander J."/>
            <person name="Murphy D."/>
            <person name="Burger P.A."/>
        </authorList>
    </citation>
    <scope>NUCLEOTIDE SEQUENCE [LARGE SCALE GENOMIC DNA]</scope>
    <source>
        <strain evidence="12">Drom800</strain>
        <tissue evidence="12">Blood</tissue>
    </source>
</reference>